<dbReference type="InterPro" id="IPR011437">
    <property type="entry name" value="DUF1540"/>
</dbReference>
<dbReference type="EMBL" id="BSSQ01000014">
    <property type="protein sequence ID" value="GLX69143.1"/>
    <property type="molecule type" value="Genomic_DNA"/>
</dbReference>
<keyword evidence="3" id="KW-1185">Reference proteome</keyword>
<dbReference type="Pfam" id="PF07561">
    <property type="entry name" value="DUF1540"/>
    <property type="match status" value="1"/>
</dbReference>
<name>A0ABQ6GFZ6_9BACL</name>
<evidence type="ECO:0000313" key="2">
    <source>
        <dbReference type="EMBL" id="GLX69143.1"/>
    </source>
</evidence>
<dbReference type="Proteomes" id="UP001157114">
    <property type="component" value="Unassembled WGS sequence"/>
</dbReference>
<protein>
    <recommendedName>
        <fullName evidence="1">DUF1540 domain-containing protein</fullName>
    </recommendedName>
</protein>
<reference evidence="2 3" key="1">
    <citation type="submission" date="2023-03" db="EMBL/GenBank/DDBJ databases">
        <title>Draft genome sequence of the bacteria which degrade cell wall of Tricholomamatutake.</title>
        <authorList>
            <person name="Konishi Y."/>
            <person name="Fukuta Y."/>
            <person name="Shirasaka N."/>
        </authorList>
    </citation>
    <scope>NUCLEOTIDE SEQUENCE [LARGE SCALE GENOMIC DNA]</scope>
    <source>
        <strain evidence="3">mu1</strain>
    </source>
</reference>
<evidence type="ECO:0000259" key="1">
    <source>
        <dbReference type="Pfam" id="PF07561"/>
    </source>
</evidence>
<gene>
    <name evidence="2" type="ORF">MU1_34880</name>
</gene>
<accession>A0ABQ6GFZ6</accession>
<feature type="domain" description="DUF1540" evidence="1">
    <location>
        <begin position="5"/>
        <end position="64"/>
    </location>
</feature>
<evidence type="ECO:0000313" key="3">
    <source>
        <dbReference type="Proteomes" id="UP001157114"/>
    </source>
</evidence>
<sequence>MPTGVTCSVSNCAFWKEGNNCNANAISIDIDQHADFNAEFAADELGLNHQDQATESSATCCHTFKPKE</sequence>
<comment type="caution">
    <text evidence="2">The sequence shown here is derived from an EMBL/GenBank/DDBJ whole genome shotgun (WGS) entry which is preliminary data.</text>
</comment>
<organism evidence="2 3">
    <name type="scientific">Paenibacillus glycanilyticus</name>
    <dbReference type="NCBI Taxonomy" id="126569"/>
    <lineage>
        <taxon>Bacteria</taxon>
        <taxon>Bacillati</taxon>
        <taxon>Bacillota</taxon>
        <taxon>Bacilli</taxon>
        <taxon>Bacillales</taxon>
        <taxon>Paenibacillaceae</taxon>
        <taxon>Paenibacillus</taxon>
    </lineage>
</organism>
<proteinExistence type="predicted"/>
<dbReference type="RefSeq" id="WP_284239921.1">
    <property type="nucleotide sequence ID" value="NZ_BSSQ01000014.1"/>
</dbReference>